<feature type="binding site" evidence="3">
    <location>
        <position position="279"/>
    </location>
    <ligand>
        <name>CTP</name>
        <dbReference type="ChEBI" id="CHEBI:37563"/>
    </ligand>
</feature>
<gene>
    <name evidence="7" type="primary">dfp</name>
    <name evidence="3" type="synonym">coaBC</name>
    <name evidence="7" type="ORF">NCTC12871_00583</name>
</gene>
<comment type="catalytic activity">
    <reaction evidence="3 4">
        <text>N-[(R)-4-phosphopantothenoyl]-L-cysteine + H(+) = (R)-4'-phosphopantetheine + CO2</text>
        <dbReference type="Rhea" id="RHEA:16793"/>
        <dbReference type="ChEBI" id="CHEBI:15378"/>
        <dbReference type="ChEBI" id="CHEBI:16526"/>
        <dbReference type="ChEBI" id="CHEBI:59458"/>
        <dbReference type="ChEBI" id="CHEBI:61723"/>
        <dbReference type="EC" id="4.1.1.36"/>
    </reaction>
</comment>
<dbReference type="GO" id="GO:0004632">
    <property type="term" value="F:phosphopantothenate--cysteine ligase activity"/>
    <property type="evidence" value="ECO:0007669"/>
    <property type="project" value="UniProtKB-UniRule"/>
</dbReference>
<dbReference type="OrthoDB" id="9802554at2"/>
<organism evidence="7 8">
    <name type="scientific">Actinobacillus delphinicola</name>
    <dbReference type="NCBI Taxonomy" id="51161"/>
    <lineage>
        <taxon>Bacteria</taxon>
        <taxon>Pseudomonadati</taxon>
        <taxon>Pseudomonadota</taxon>
        <taxon>Gammaproteobacteria</taxon>
        <taxon>Pasteurellales</taxon>
        <taxon>Pasteurellaceae</taxon>
        <taxon>Actinobacillus</taxon>
    </lineage>
</organism>
<dbReference type="InterPro" id="IPR036551">
    <property type="entry name" value="Flavin_trans-like"/>
</dbReference>
<keyword evidence="3 4" id="KW-0285">Flavoprotein</keyword>
<feature type="domain" description="Flavoprotein" evidence="5">
    <location>
        <begin position="7"/>
        <end position="180"/>
    </location>
</feature>
<comment type="function">
    <text evidence="4">Catalyzes two steps in the biosynthesis of coenzyme A. In the first step cysteine is conjugated to 4'-phosphopantothenate to form 4-phosphopantothenoylcysteine, in the latter compound is decarboxylated to form 4'-phosphopantotheine.</text>
</comment>
<dbReference type="GO" id="GO:0046872">
    <property type="term" value="F:metal ion binding"/>
    <property type="evidence" value="ECO:0007669"/>
    <property type="project" value="UniProtKB-KW"/>
</dbReference>
<dbReference type="InterPro" id="IPR007085">
    <property type="entry name" value="DNA/pantothenate-metab_flavo_C"/>
</dbReference>
<dbReference type="GO" id="GO:0015937">
    <property type="term" value="P:coenzyme A biosynthetic process"/>
    <property type="evidence" value="ECO:0007669"/>
    <property type="project" value="UniProtKB-UniRule"/>
</dbReference>
<feature type="binding site" evidence="3">
    <location>
        <position position="342"/>
    </location>
    <ligand>
        <name>CTP</name>
        <dbReference type="ChEBI" id="CHEBI:37563"/>
    </ligand>
</feature>
<feature type="region of interest" description="Phosphopantothenate--cysteine ligase" evidence="3">
    <location>
        <begin position="191"/>
        <end position="406"/>
    </location>
</feature>
<dbReference type="InterPro" id="IPR005252">
    <property type="entry name" value="CoaBC"/>
</dbReference>
<dbReference type="GO" id="GO:0004633">
    <property type="term" value="F:phosphopantothenoylcysteine decarboxylase activity"/>
    <property type="evidence" value="ECO:0007669"/>
    <property type="project" value="UniProtKB-UniRule"/>
</dbReference>
<feature type="domain" description="DNA/pantothenate metabolism flavoprotein C-terminal" evidence="6">
    <location>
        <begin position="187"/>
        <end position="401"/>
    </location>
</feature>
<comment type="cofactor">
    <cofactor evidence="3">
        <name>Mg(2+)</name>
        <dbReference type="ChEBI" id="CHEBI:18420"/>
    </cofactor>
</comment>
<evidence type="ECO:0000256" key="1">
    <source>
        <dbReference type="ARBA" id="ARBA00022793"/>
    </source>
</evidence>
<evidence type="ECO:0000313" key="8">
    <source>
        <dbReference type="Proteomes" id="UP000279799"/>
    </source>
</evidence>
<keyword evidence="2 3" id="KW-0456">Lyase</keyword>
<feature type="active site" description="Proton donor" evidence="3">
    <location>
        <position position="159"/>
    </location>
</feature>
<dbReference type="Pfam" id="PF04127">
    <property type="entry name" value="DFP"/>
    <property type="match status" value="1"/>
</dbReference>
<comment type="pathway">
    <text evidence="3 4">Cofactor biosynthesis; coenzyme A biosynthesis; CoA from (R)-pantothenate: step 2/5.</text>
</comment>
<keyword evidence="1 3" id="KW-0210">Decarboxylase</keyword>
<dbReference type="GO" id="GO:0015941">
    <property type="term" value="P:pantothenate catabolic process"/>
    <property type="evidence" value="ECO:0007669"/>
    <property type="project" value="InterPro"/>
</dbReference>
<dbReference type="EC" id="6.3.2.5" evidence="3"/>
<evidence type="ECO:0000256" key="4">
    <source>
        <dbReference type="RuleBase" id="RU364078"/>
    </source>
</evidence>
<dbReference type="PANTHER" id="PTHR14359:SF6">
    <property type="entry name" value="PHOSPHOPANTOTHENOYLCYSTEINE DECARBOXYLASE"/>
    <property type="match status" value="1"/>
</dbReference>
<dbReference type="InterPro" id="IPR003382">
    <property type="entry name" value="Flavoprotein"/>
</dbReference>
<comment type="cofactor">
    <cofactor evidence="3">
        <name>FMN</name>
        <dbReference type="ChEBI" id="CHEBI:58210"/>
    </cofactor>
    <text evidence="3">Binds 1 FMN per subunit.</text>
</comment>
<feature type="region of interest" description="Phosphopantothenoylcysteine decarboxylase" evidence="3">
    <location>
        <begin position="1"/>
        <end position="190"/>
    </location>
</feature>
<evidence type="ECO:0000313" key="7">
    <source>
        <dbReference type="EMBL" id="VEJ09147.1"/>
    </source>
</evidence>
<dbReference type="GO" id="GO:0010181">
    <property type="term" value="F:FMN binding"/>
    <property type="evidence" value="ECO:0007669"/>
    <property type="project" value="UniProtKB-UniRule"/>
</dbReference>
<keyword evidence="3" id="KW-0479">Metal-binding</keyword>
<feature type="binding site" evidence="3">
    <location>
        <begin position="309"/>
        <end position="312"/>
    </location>
    <ligand>
        <name>CTP</name>
        <dbReference type="ChEBI" id="CHEBI:37563"/>
    </ligand>
</feature>
<dbReference type="AlphaFoldDB" id="A0A448TSY8"/>
<keyword evidence="3" id="KW-0511">Multifunctional enzyme</keyword>
<dbReference type="Gene3D" id="3.40.50.1950">
    <property type="entry name" value="Flavin prenyltransferase-like"/>
    <property type="match status" value="1"/>
</dbReference>
<dbReference type="RefSeq" id="WP_126598829.1">
    <property type="nucleotide sequence ID" value="NZ_LR134510.1"/>
</dbReference>
<reference evidence="7 8" key="1">
    <citation type="submission" date="2018-12" db="EMBL/GenBank/DDBJ databases">
        <authorList>
            <consortium name="Pathogen Informatics"/>
        </authorList>
    </citation>
    <scope>NUCLEOTIDE SEQUENCE [LARGE SCALE GENOMIC DNA]</scope>
    <source>
        <strain evidence="7 8">NCTC12871</strain>
    </source>
</reference>
<feature type="binding site" evidence="3">
    <location>
        <position position="328"/>
    </location>
    <ligand>
        <name>CTP</name>
        <dbReference type="ChEBI" id="CHEBI:37563"/>
    </ligand>
</feature>
<name>A0A448TSY8_9PAST</name>
<dbReference type="EMBL" id="LR134510">
    <property type="protein sequence ID" value="VEJ09147.1"/>
    <property type="molecule type" value="Genomic_DNA"/>
</dbReference>
<dbReference type="NCBIfam" id="TIGR00521">
    <property type="entry name" value="coaBC_dfp"/>
    <property type="match status" value="1"/>
</dbReference>
<dbReference type="Proteomes" id="UP000279799">
    <property type="component" value="Chromosome"/>
</dbReference>
<keyword evidence="3" id="KW-0460">Magnesium</keyword>
<feature type="binding site" evidence="3">
    <location>
        <position position="346"/>
    </location>
    <ligand>
        <name>CTP</name>
        <dbReference type="ChEBI" id="CHEBI:37563"/>
    </ligand>
</feature>
<feature type="binding site" evidence="3">
    <location>
        <position position="289"/>
    </location>
    <ligand>
        <name>CTP</name>
        <dbReference type="ChEBI" id="CHEBI:37563"/>
    </ligand>
</feature>
<comment type="similarity">
    <text evidence="3 4">In the N-terminal section; belongs to the HFCD (homo-oligomeric flavin containing Cys decarboxylase) superfamily.</text>
</comment>
<comment type="function">
    <text evidence="3">Catalyzes two sequential steps in the biosynthesis of coenzyme A. In the first step cysteine is conjugated to 4'-phosphopantothenate to form 4-phosphopantothenoylcysteine. In the second step the latter compound is decarboxylated to form 4'-phosphopantotheine.</text>
</comment>
<dbReference type="HAMAP" id="MF_02225">
    <property type="entry name" value="CoaBC"/>
    <property type="match status" value="1"/>
</dbReference>
<comment type="caution">
    <text evidence="3">Lacks conserved residue(s) required for the propagation of feature annotation.</text>
</comment>
<evidence type="ECO:0000256" key="2">
    <source>
        <dbReference type="ARBA" id="ARBA00023239"/>
    </source>
</evidence>
<dbReference type="KEGG" id="adp:NCTC12871_00583"/>
<dbReference type="SUPFAM" id="SSF52507">
    <property type="entry name" value="Homo-oligomeric flavin-containing Cys decarboxylases, HFCD"/>
    <property type="match status" value="1"/>
</dbReference>
<dbReference type="GO" id="GO:0071513">
    <property type="term" value="C:phosphopantothenoylcysteine decarboxylase complex"/>
    <property type="evidence" value="ECO:0007669"/>
    <property type="project" value="TreeGrafter"/>
</dbReference>
<keyword evidence="3 4" id="KW-0436">Ligase</keyword>
<evidence type="ECO:0000259" key="5">
    <source>
        <dbReference type="Pfam" id="PF02441"/>
    </source>
</evidence>
<dbReference type="SUPFAM" id="SSF102645">
    <property type="entry name" value="CoaB-like"/>
    <property type="match status" value="1"/>
</dbReference>
<dbReference type="UniPathway" id="UPA00241">
    <property type="reaction ID" value="UER00353"/>
</dbReference>
<keyword evidence="8" id="KW-1185">Reference proteome</keyword>
<dbReference type="Gene3D" id="3.40.50.10300">
    <property type="entry name" value="CoaB-like"/>
    <property type="match status" value="1"/>
</dbReference>
<comment type="pathway">
    <text evidence="3 4">Cofactor biosynthesis; coenzyme A biosynthesis; CoA from (R)-pantothenate: step 3/5.</text>
</comment>
<protein>
    <recommendedName>
        <fullName evidence="3">Coenzyme A biosynthesis bifunctional protein CoaBC</fullName>
    </recommendedName>
    <alternativeName>
        <fullName evidence="3">DNA/pantothenate metabolism flavoprotein</fullName>
    </alternativeName>
    <alternativeName>
        <fullName evidence="3">Phosphopantothenoylcysteine synthetase/decarboxylase</fullName>
        <shortName evidence="3">PPCS-PPCDC</shortName>
    </alternativeName>
    <domain>
        <recommendedName>
            <fullName evidence="3">Phosphopantothenoylcysteine decarboxylase</fullName>
            <shortName evidence="3">PPC decarboxylase</shortName>
            <shortName evidence="3">PPC-DC</shortName>
            <ecNumber evidence="3">4.1.1.36</ecNumber>
        </recommendedName>
        <alternativeName>
            <fullName evidence="3">CoaC</fullName>
        </alternativeName>
    </domain>
    <domain>
        <recommendedName>
            <fullName evidence="3">Phosphopantothenate--cysteine ligase</fullName>
            <ecNumber evidence="3">6.3.2.5</ecNumber>
        </recommendedName>
        <alternativeName>
            <fullName evidence="3">CoaB</fullName>
        </alternativeName>
        <alternativeName>
            <fullName evidence="3">Phosphopantothenoylcysteine synthetase</fullName>
            <shortName evidence="3">PPC synthetase</shortName>
            <shortName evidence="3">PPC-S</shortName>
        </alternativeName>
    </domain>
</protein>
<comment type="catalytic activity">
    <reaction evidence="3 4">
        <text>(R)-4'-phosphopantothenate + L-cysteine + CTP = N-[(R)-4-phosphopantothenoyl]-L-cysteine + CMP + diphosphate + H(+)</text>
        <dbReference type="Rhea" id="RHEA:19397"/>
        <dbReference type="ChEBI" id="CHEBI:10986"/>
        <dbReference type="ChEBI" id="CHEBI:15378"/>
        <dbReference type="ChEBI" id="CHEBI:33019"/>
        <dbReference type="ChEBI" id="CHEBI:35235"/>
        <dbReference type="ChEBI" id="CHEBI:37563"/>
        <dbReference type="ChEBI" id="CHEBI:59458"/>
        <dbReference type="ChEBI" id="CHEBI:60377"/>
        <dbReference type="EC" id="6.3.2.5"/>
    </reaction>
</comment>
<comment type="similarity">
    <text evidence="3 4">In the C-terminal section; belongs to the PPC synthetase family.</text>
</comment>
<evidence type="ECO:0000259" key="6">
    <source>
        <dbReference type="Pfam" id="PF04127"/>
    </source>
</evidence>
<proteinExistence type="inferred from homology"/>
<sequence length="406" mass="43698">MENLQNKNIVIGITGGIAAYKTIELIRLLKKSQANVRVVLTPAAKAFVTPLTLQAISGNHVAESLLDPSAELAMGHIELAKWADLVVIAPASADFIARLRVGMANDLLSTLCLATSAPILLAPAMNQQMYHQAITQENLATLQTRGVRCIGPNAGEQACGDVGKGRMSEPAEIYQAIQQSFVEPDCQGLSVVITAGATREALDPVRFLSNHSSGKMGFALAEDFAKRGAKVTVIAGSVNLPTPQGVERINIVSAEDMLEAAKKMAPHHDIFIACAAVADFRPAEVCKQKMKKDPKMATETMTLTLIKNPDIVATIAAMQENRPFVVGFAAETQDVADYAKDKLVRKNLDMICANDVSNGKGFNQEQNAIQLFWKAGETIHEKSLPLASKLQLGNEIIDAILTQFKK</sequence>
<dbReference type="PANTHER" id="PTHR14359">
    <property type="entry name" value="HOMO-OLIGOMERIC FLAVIN CONTAINING CYS DECARBOXYLASE FAMILY"/>
    <property type="match status" value="1"/>
</dbReference>
<dbReference type="EC" id="4.1.1.36" evidence="3"/>
<dbReference type="InterPro" id="IPR035929">
    <property type="entry name" value="CoaB-like_sf"/>
</dbReference>
<evidence type="ECO:0000256" key="3">
    <source>
        <dbReference type="HAMAP-Rule" id="MF_02225"/>
    </source>
</evidence>
<keyword evidence="3 4" id="KW-0288">FMN</keyword>
<accession>A0A448TSY8</accession>
<dbReference type="Pfam" id="PF02441">
    <property type="entry name" value="Flavoprotein"/>
    <property type="match status" value="1"/>
</dbReference>